<feature type="transmembrane region" description="Helical" evidence="1">
    <location>
        <begin position="12"/>
        <end position="31"/>
    </location>
</feature>
<sequence>MSSPRTRCWFSAGWGFLWCFGYASVTLIPLGARGYRWWLPIVGFSLLVGLSTGALTAWMERGVAASYAAVLDGLSADQRRQVAKVWRSGPVPTDSAVVIAVLRLHGLLDRYRQASRSRRVAGTVLVGIATVMLVAAAIADRHAVSPSAVMFLLLGVLMVAAPTATALRSRRQRPRLAELRAAAQAGPVVAAAVAQPVAAAAPLTRAERVRWTVAAVFLAAVCVVALQVAMTHSPRRTACRAVNAVVSEIYRDRDSLFAAGALGPDGPPLSEYQDWSESLRRRASEADSDPATALYLHRIAVLGAQIVGVVERARQLGQADSATTLADNQRAYVAFIDALVAEEGHALDQCRRVA</sequence>
<feature type="transmembrane region" description="Helical" evidence="1">
    <location>
        <begin position="37"/>
        <end position="58"/>
    </location>
</feature>
<evidence type="ECO:0000313" key="3">
    <source>
        <dbReference type="Proteomes" id="UP001055337"/>
    </source>
</evidence>
<feature type="transmembrane region" description="Helical" evidence="1">
    <location>
        <begin position="145"/>
        <end position="167"/>
    </location>
</feature>
<feature type="transmembrane region" description="Helical" evidence="1">
    <location>
        <begin position="211"/>
        <end position="230"/>
    </location>
</feature>
<keyword evidence="3" id="KW-1185">Reference proteome</keyword>
<gene>
    <name evidence="2" type="ORF">MI149_29945</name>
</gene>
<keyword evidence="1" id="KW-0812">Transmembrane</keyword>
<name>A0ABY3TZ81_9MYCO</name>
<keyword evidence="2" id="KW-0614">Plasmid</keyword>
<geneLocation type="plasmid" evidence="2 3">
    <name>unnamed</name>
</geneLocation>
<evidence type="ECO:0000256" key="1">
    <source>
        <dbReference type="SAM" id="Phobius"/>
    </source>
</evidence>
<reference evidence="2" key="1">
    <citation type="submission" date="2022-08" db="EMBL/GenBank/DDBJ databases">
        <title>Whole genome sequencing of non-tuberculosis mycobacteria type-strains.</title>
        <authorList>
            <person name="Igarashi Y."/>
            <person name="Osugi A."/>
            <person name="Mitarai S."/>
        </authorList>
    </citation>
    <scope>NUCLEOTIDE SEQUENCE</scope>
    <source>
        <strain evidence="2">JCM 16369</strain>
    </source>
</reference>
<dbReference type="Proteomes" id="UP001055337">
    <property type="component" value="Plasmid unnamed"/>
</dbReference>
<accession>A0ABY3TZ81</accession>
<organism evidence="2 3">
    <name type="scientific">Mycolicibacterium crocinum</name>
    <dbReference type="NCBI Taxonomy" id="388459"/>
    <lineage>
        <taxon>Bacteria</taxon>
        <taxon>Bacillati</taxon>
        <taxon>Actinomycetota</taxon>
        <taxon>Actinomycetes</taxon>
        <taxon>Mycobacteriales</taxon>
        <taxon>Mycobacteriaceae</taxon>
        <taxon>Mycolicibacterium</taxon>
    </lineage>
</organism>
<keyword evidence="1" id="KW-0472">Membrane</keyword>
<evidence type="ECO:0008006" key="4">
    <source>
        <dbReference type="Google" id="ProtNLM"/>
    </source>
</evidence>
<evidence type="ECO:0000313" key="2">
    <source>
        <dbReference type="EMBL" id="ULN44719.2"/>
    </source>
</evidence>
<feature type="transmembrane region" description="Helical" evidence="1">
    <location>
        <begin position="120"/>
        <end position="139"/>
    </location>
</feature>
<keyword evidence="1" id="KW-1133">Transmembrane helix</keyword>
<proteinExistence type="predicted"/>
<protein>
    <recommendedName>
        <fullName evidence="4">Integral membrane protein</fullName>
    </recommendedName>
</protein>
<dbReference type="EMBL" id="CP092363">
    <property type="protein sequence ID" value="ULN44719.2"/>
    <property type="molecule type" value="Genomic_DNA"/>
</dbReference>
<dbReference type="RefSeq" id="WP_262871816.1">
    <property type="nucleotide sequence ID" value="NZ_CP092363.2"/>
</dbReference>